<evidence type="ECO:0000313" key="2">
    <source>
        <dbReference type="EMBL" id="KXS30850.1"/>
    </source>
</evidence>
<gene>
    <name evidence="2" type="ORF">AWT59_3030</name>
</gene>
<proteinExistence type="predicted"/>
<organism evidence="2 3">
    <name type="scientific">Candidatus Gallionella acididurans</name>
    <dbReference type="NCBI Taxonomy" id="1796491"/>
    <lineage>
        <taxon>Bacteria</taxon>
        <taxon>Pseudomonadati</taxon>
        <taxon>Pseudomonadota</taxon>
        <taxon>Betaproteobacteria</taxon>
        <taxon>Nitrosomonadales</taxon>
        <taxon>Gallionellaceae</taxon>
        <taxon>Gallionella</taxon>
    </lineage>
</organism>
<sequence>MTMTIIARSLLATALLASLYGCATTPVPTSSAENVPVRRVLDRSLLIAKDGYGQVIVKRDGGLQYGACNSRVYANGIPVADISTGEKVTFYLPEGENIIGAEATQPLCGGGLVETKVTVVRSRPVIFRVGYGTNGDFFIQPTAF</sequence>
<protein>
    <recommendedName>
        <fullName evidence="4">Lipoprotein</fullName>
    </recommendedName>
</protein>
<reference evidence="2 3" key="1">
    <citation type="submission" date="2016-02" db="EMBL/GenBank/DDBJ databases">
        <authorList>
            <person name="Wen L."/>
            <person name="He K."/>
            <person name="Yang H."/>
        </authorList>
    </citation>
    <scope>NUCLEOTIDE SEQUENCE [LARGE SCALE GENOMIC DNA]</scope>
    <source>
        <strain evidence="2">ShG14-8</strain>
    </source>
</reference>
<dbReference type="AlphaFoldDB" id="A0A139BPE4"/>
<comment type="caution">
    <text evidence="2">The sequence shown here is derived from an EMBL/GenBank/DDBJ whole genome shotgun (WGS) entry which is preliminary data.</text>
</comment>
<evidence type="ECO:0000256" key="1">
    <source>
        <dbReference type="SAM" id="SignalP"/>
    </source>
</evidence>
<dbReference type="EMBL" id="LSLI01000132">
    <property type="protein sequence ID" value="KXS30850.1"/>
    <property type="molecule type" value="Genomic_DNA"/>
</dbReference>
<evidence type="ECO:0008006" key="4">
    <source>
        <dbReference type="Google" id="ProtNLM"/>
    </source>
</evidence>
<evidence type="ECO:0000313" key="3">
    <source>
        <dbReference type="Proteomes" id="UP000070578"/>
    </source>
</evidence>
<feature type="signal peptide" evidence="1">
    <location>
        <begin position="1"/>
        <end position="23"/>
    </location>
</feature>
<keyword evidence="1" id="KW-0732">Signal</keyword>
<reference evidence="2 3" key="2">
    <citation type="submission" date="2016-03" db="EMBL/GenBank/DDBJ databases">
        <title>New uncultured bacterium of the family Gallionellaceae from acid mine drainage: description and reconstruction of genome based on metagenomic analysis of microbial community.</title>
        <authorList>
            <person name="Kadnikov V."/>
            <person name="Ivasenko D."/>
            <person name="Beletsky A."/>
            <person name="Mardanov A."/>
            <person name="Danilova E."/>
            <person name="Pimenov N."/>
            <person name="Karnachuk O."/>
            <person name="Ravin N."/>
        </authorList>
    </citation>
    <scope>NUCLEOTIDE SEQUENCE [LARGE SCALE GENOMIC DNA]</scope>
    <source>
        <strain evidence="2">ShG14-8</strain>
    </source>
</reference>
<dbReference type="Proteomes" id="UP000070578">
    <property type="component" value="Unassembled WGS sequence"/>
</dbReference>
<accession>A0A139BPE4</accession>
<name>A0A139BPE4_9PROT</name>
<feature type="chain" id="PRO_5007483854" description="Lipoprotein" evidence="1">
    <location>
        <begin position="24"/>
        <end position="144"/>
    </location>
</feature>